<gene>
    <name evidence="12" type="primary">recN</name>
    <name evidence="12" type="ORF">WMO26_01500</name>
</gene>
<evidence type="ECO:0000313" key="12">
    <source>
        <dbReference type="EMBL" id="MEQ2439497.1"/>
    </source>
</evidence>
<comment type="function">
    <text evidence="1 9">May be involved in recombinational repair of damaged DNA.</text>
</comment>
<feature type="domain" description="RecF/RecN/SMC N-terminal" evidence="11">
    <location>
        <begin position="3"/>
        <end position="503"/>
    </location>
</feature>
<dbReference type="PANTHER" id="PTHR11059:SF0">
    <property type="entry name" value="DNA REPAIR PROTEIN RECN"/>
    <property type="match status" value="1"/>
</dbReference>
<name>A0ABV1DWR9_9FIRM</name>
<keyword evidence="7 9" id="KW-0234">DNA repair</keyword>
<dbReference type="InterPro" id="IPR027417">
    <property type="entry name" value="P-loop_NTPase"/>
</dbReference>
<keyword evidence="4" id="KW-0547">Nucleotide-binding</keyword>
<dbReference type="PIRSF" id="PIRSF003128">
    <property type="entry name" value="RecN"/>
    <property type="match status" value="1"/>
</dbReference>
<protein>
    <recommendedName>
        <fullName evidence="3 9">DNA repair protein RecN</fullName>
    </recommendedName>
    <alternativeName>
        <fullName evidence="8 9">Recombination protein N</fullName>
    </alternativeName>
</protein>
<evidence type="ECO:0000256" key="6">
    <source>
        <dbReference type="ARBA" id="ARBA00022840"/>
    </source>
</evidence>
<dbReference type="SUPFAM" id="SSF52540">
    <property type="entry name" value="P-loop containing nucleoside triphosphate hydrolases"/>
    <property type="match status" value="2"/>
</dbReference>
<dbReference type="CDD" id="cd03241">
    <property type="entry name" value="ABC_RecN"/>
    <property type="match status" value="2"/>
</dbReference>
<dbReference type="PANTHER" id="PTHR11059">
    <property type="entry name" value="DNA REPAIR PROTEIN RECN"/>
    <property type="match status" value="1"/>
</dbReference>
<organism evidence="12 13">
    <name type="scientific">Solibaculum intestinale</name>
    <dbReference type="NCBI Taxonomy" id="3133165"/>
    <lineage>
        <taxon>Bacteria</taxon>
        <taxon>Bacillati</taxon>
        <taxon>Bacillota</taxon>
        <taxon>Clostridia</taxon>
        <taxon>Eubacteriales</taxon>
        <taxon>Oscillospiraceae</taxon>
        <taxon>Solibaculum</taxon>
    </lineage>
</organism>
<dbReference type="RefSeq" id="WP_349217755.1">
    <property type="nucleotide sequence ID" value="NZ_JBBMFD010000001.1"/>
</dbReference>
<evidence type="ECO:0000256" key="8">
    <source>
        <dbReference type="ARBA" id="ARBA00033408"/>
    </source>
</evidence>
<evidence type="ECO:0000256" key="10">
    <source>
        <dbReference type="SAM" id="Coils"/>
    </source>
</evidence>
<accession>A0ABV1DWR9</accession>
<comment type="similarity">
    <text evidence="2 9">Belongs to the RecN family.</text>
</comment>
<dbReference type="Gene3D" id="3.40.50.300">
    <property type="entry name" value="P-loop containing nucleotide triphosphate hydrolases"/>
    <property type="match status" value="2"/>
</dbReference>
<proteinExistence type="inferred from homology"/>
<sequence>MLVTLHIENIAVIEYADISFGPGLNILTGETGAGKSIVIDSINAVMGERVSRDVVRTGAKTARVSALFDSVGPAAARILEENGFSCEEDGTLLLQREISAEGKTVCRIGGRLTTVSILREVGRTLLNIHGQHENQALLSPQKHIYYLDSLGGYPDLLAKYHSVYDRLCRIKKELAATDMDEALKARRIDLLRYQIQELEEAGLRPGELKELEEQRTVYLNSERIATSVLSARAAIGGDEENEGASQRISDAAAALQDAARYYPHLHPLAERMQAMVYDLDDANEELREVGEQLEYDPRQLDAIESRIDCLHRLARKYGDTEEEMLRFLDNASRELSQIELSDERAAKLSKEFEQVQAQAVELAGELTVKRMEAAKKFEERVRRELAFLDMPGVRLQTAFTPCPLYANGAQTVEFLLSVNPGEPPKPISKIASGGELSRIMLSIQNVLADQDEIGTLIFDEVDTGISGRASQKVGLKLKQVSKGRQILCVTHSAQIAAFADLHLLIEKHVRGERTFTDVRALNEDGQKREIARIIGGETITQLTLQNASEMLRLAQEASNREK</sequence>
<evidence type="ECO:0000256" key="4">
    <source>
        <dbReference type="ARBA" id="ARBA00022741"/>
    </source>
</evidence>
<evidence type="ECO:0000256" key="7">
    <source>
        <dbReference type="ARBA" id="ARBA00023204"/>
    </source>
</evidence>
<keyword evidence="13" id="KW-1185">Reference proteome</keyword>
<dbReference type="NCBIfam" id="TIGR00634">
    <property type="entry name" value="recN"/>
    <property type="match status" value="1"/>
</dbReference>
<dbReference type="Proteomes" id="UP001489509">
    <property type="component" value="Unassembled WGS sequence"/>
</dbReference>
<evidence type="ECO:0000256" key="9">
    <source>
        <dbReference type="PIRNR" id="PIRNR003128"/>
    </source>
</evidence>
<dbReference type="InterPro" id="IPR003395">
    <property type="entry name" value="RecF/RecN/SMC_N"/>
</dbReference>
<comment type="caution">
    <text evidence="12">The sequence shown here is derived from an EMBL/GenBank/DDBJ whole genome shotgun (WGS) entry which is preliminary data.</text>
</comment>
<evidence type="ECO:0000256" key="5">
    <source>
        <dbReference type="ARBA" id="ARBA00022763"/>
    </source>
</evidence>
<feature type="coiled-coil region" evidence="10">
    <location>
        <begin position="338"/>
        <end position="365"/>
    </location>
</feature>
<keyword evidence="10" id="KW-0175">Coiled coil</keyword>
<evidence type="ECO:0000256" key="2">
    <source>
        <dbReference type="ARBA" id="ARBA00009441"/>
    </source>
</evidence>
<keyword evidence="5 9" id="KW-0227">DNA damage</keyword>
<dbReference type="InterPro" id="IPR004604">
    <property type="entry name" value="DNA_recomb/repair_RecN"/>
</dbReference>
<reference evidence="12 13" key="1">
    <citation type="submission" date="2024-03" db="EMBL/GenBank/DDBJ databases">
        <title>Human intestinal bacterial collection.</title>
        <authorList>
            <person name="Pauvert C."/>
            <person name="Hitch T.C.A."/>
            <person name="Clavel T."/>
        </authorList>
    </citation>
    <scope>NUCLEOTIDE SEQUENCE [LARGE SCALE GENOMIC DNA]</scope>
    <source>
        <strain evidence="12 13">CLA-JM-H44</strain>
    </source>
</reference>
<keyword evidence="6" id="KW-0067">ATP-binding</keyword>
<evidence type="ECO:0000256" key="1">
    <source>
        <dbReference type="ARBA" id="ARBA00003618"/>
    </source>
</evidence>
<evidence type="ECO:0000256" key="3">
    <source>
        <dbReference type="ARBA" id="ARBA00021315"/>
    </source>
</evidence>
<dbReference type="Pfam" id="PF02463">
    <property type="entry name" value="SMC_N"/>
    <property type="match status" value="1"/>
</dbReference>
<evidence type="ECO:0000259" key="11">
    <source>
        <dbReference type="Pfam" id="PF02463"/>
    </source>
</evidence>
<evidence type="ECO:0000313" key="13">
    <source>
        <dbReference type="Proteomes" id="UP001489509"/>
    </source>
</evidence>
<dbReference type="EMBL" id="JBBMFD010000001">
    <property type="protein sequence ID" value="MEQ2439497.1"/>
    <property type="molecule type" value="Genomic_DNA"/>
</dbReference>